<dbReference type="InterPro" id="IPR013130">
    <property type="entry name" value="Fe3_Rdtase_TM_dom"/>
</dbReference>
<evidence type="ECO:0000256" key="10">
    <source>
        <dbReference type="ARBA" id="ARBA00023065"/>
    </source>
</evidence>
<dbReference type="InterPro" id="IPR013112">
    <property type="entry name" value="FAD-bd_8"/>
</dbReference>
<evidence type="ECO:0000313" key="18">
    <source>
        <dbReference type="Proteomes" id="UP001149163"/>
    </source>
</evidence>
<dbReference type="OrthoDB" id="3944240at2759"/>
<dbReference type="Pfam" id="PF01794">
    <property type="entry name" value="Ferric_reduct"/>
    <property type="match status" value="1"/>
</dbReference>
<gene>
    <name evidence="17" type="ORF">N7482_004864</name>
</gene>
<keyword evidence="7" id="KW-0249">Electron transport</keyword>
<keyword evidence="9" id="KW-0560">Oxidoreductase</keyword>
<evidence type="ECO:0000256" key="7">
    <source>
        <dbReference type="ARBA" id="ARBA00022982"/>
    </source>
</evidence>
<comment type="catalytic activity">
    <reaction evidence="13">
        <text>2 a Fe(II)-siderophore + NADP(+) + H(+) = 2 a Fe(III)-siderophore + NADPH</text>
        <dbReference type="Rhea" id="RHEA:28795"/>
        <dbReference type="Rhea" id="RHEA-COMP:11342"/>
        <dbReference type="Rhea" id="RHEA-COMP:11344"/>
        <dbReference type="ChEBI" id="CHEBI:15378"/>
        <dbReference type="ChEBI" id="CHEBI:29033"/>
        <dbReference type="ChEBI" id="CHEBI:29034"/>
        <dbReference type="ChEBI" id="CHEBI:57783"/>
        <dbReference type="ChEBI" id="CHEBI:58349"/>
        <dbReference type="EC" id="1.16.1.9"/>
    </reaction>
</comment>
<keyword evidence="11 15" id="KW-0472">Membrane</keyword>
<dbReference type="GO" id="GO:0006879">
    <property type="term" value="P:intracellular iron ion homeostasis"/>
    <property type="evidence" value="ECO:0007669"/>
    <property type="project" value="TreeGrafter"/>
</dbReference>
<dbReference type="GO" id="GO:0006826">
    <property type="term" value="P:iron ion transport"/>
    <property type="evidence" value="ECO:0007669"/>
    <property type="project" value="TreeGrafter"/>
</dbReference>
<evidence type="ECO:0000256" key="1">
    <source>
        <dbReference type="ARBA" id="ARBA00004651"/>
    </source>
</evidence>
<feature type="domain" description="FAD-binding FR-type" evidence="16">
    <location>
        <begin position="311"/>
        <end position="439"/>
    </location>
</feature>
<sequence length="848" mass="93349">MDMDSTMSGGPDLTDAGLDMSNDTVASEFLAALLDDTTLQQTDYAIARAFWYGIVIVIVLAGIVNWTQWGQLKLRLRAAAANRPRPTSPSNIITSFLAGCTAIVREVSYHQITPINSWLRIPAVGSILLILIYLGYIMGLQFINWDYPGAQHWQAQGIRAGWLTIAQFPLLLLLAGKRNLIGYAVGVSYERLQVLHRWVARVMLLTATIHGGVQAYGWKKYGVMKLEIDTDSCIPTGFSTWIIMLWLVLSSTAPIRNWRYEIFVVQHIITFFGLVMAIFHHLPSTALSSRIYAWIGVGVFIFDRLVRTLLYAFNNMKPAKATLQSLPGDVTKVRITSSQIKNWNPGQHVLLSIPKLGLGQSHPATILSIPSSHNNDLVFILRAHGGFTQRLLQSAKSSSTDLSPVIAEKEEAIRQDTLEIKEVEYVSLIGGPYGGSHSDFAAFDTVFLIAASTGVTFTLPILLDIAARSANQKLPACKVVFAWVSKAPSSTFNTPLSNDPDIESSSSGKAQQREAETSISLPAACSTVESGRPQLKPLLWDLLNHARGETGVAVCGPPGLVSYVRNTVAISFQHSLAFRSYDVLRALIQIYLSDASLTEPLEKYLKRFNVSLVHEACSAANQDLVLWLNSFLCVAEALREAGGLMVALKAGESLPVARQKARENRDRVEDFIYWLLRSGCLVSESDAFEQDYKHNKDSEKVLALTGTVLGGPIPYASQAMVSHLIANGADVYTRQAWYGRLPLYWGSDGIVDMRKEKHNSEKTVSQMAETVKTLLDIKPDTVNARDRHGTMAFHYAVHTGLGYVAVPRAIELLLSVSPSRDILDFRNGRGSTACQKLGISAEEKQDSP</sequence>
<dbReference type="GO" id="GO:0052851">
    <property type="term" value="F:ferric-chelate reductase (NADPH) activity"/>
    <property type="evidence" value="ECO:0007669"/>
    <property type="project" value="UniProtKB-EC"/>
</dbReference>
<organism evidence="17 18">
    <name type="scientific">Penicillium canariense</name>
    <dbReference type="NCBI Taxonomy" id="189055"/>
    <lineage>
        <taxon>Eukaryota</taxon>
        <taxon>Fungi</taxon>
        <taxon>Dikarya</taxon>
        <taxon>Ascomycota</taxon>
        <taxon>Pezizomycotina</taxon>
        <taxon>Eurotiomycetes</taxon>
        <taxon>Eurotiomycetidae</taxon>
        <taxon>Eurotiales</taxon>
        <taxon>Aspergillaceae</taxon>
        <taxon>Penicillium</taxon>
    </lineage>
</organism>
<dbReference type="Pfam" id="PF08030">
    <property type="entry name" value="NAD_binding_6"/>
    <property type="match status" value="1"/>
</dbReference>
<feature type="compositionally biased region" description="Polar residues" evidence="14">
    <location>
        <begin position="491"/>
        <end position="510"/>
    </location>
</feature>
<dbReference type="PANTHER" id="PTHR32361:SF9">
    <property type="entry name" value="FERRIC REDUCTASE TRANSMEMBRANE COMPONENT 3-RELATED"/>
    <property type="match status" value="1"/>
</dbReference>
<keyword evidence="4" id="KW-0813">Transport</keyword>
<feature type="transmembrane region" description="Helical" evidence="15">
    <location>
        <begin position="262"/>
        <end position="279"/>
    </location>
</feature>
<accession>A0A9W9LQR2</accession>
<feature type="transmembrane region" description="Helical" evidence="15">
    <location>
        <begin position="158"/>
        <end position="177"/>
    </location>
</feature>
<proteinExistence type="inferred from homology"/>
<dbReference type="RefSeq" id="XP_056545731.1">
    <property type="nucleotide sequence ID" value="XM_056686989.1"/>
</dbReference>
<feature type="transmembrane region" description="Helical" evidence="15">
    <location>
        <begin position="118"/>
        <end position="138"/>
    </location>
</feature>
<feature type="region of interest" description="Disordered" evidence="14">
    <location>
        <begin position="491"/>
        <end position="519"/>
    </location>
</feature>
<name>A0A9W9LQR2_9EURO</name>
<evidence type="ECO:0000256" key="4">
    <source>
        <dbReference type="ARBA" id="ARBA00022448"/>
    </source>
</evidence>
<dbReference type="Proteomes" id="UP001149163">
    <property type="component" value="Unassembled WGS sequence"/>
</dbReference>
<dbReference type="CDD" id="cd06186">
    <property type="entry name" value="NOX_Duox_like_FAD_NADP"/>
    <property type="match status" value="1"/>
</dbReference>
<dbReference type="PANTHER" id="PTHR32361">
    <property type="entry name" value="FERRIC/CUPRIC REDUCTASE TRANSMEMBRANE COMPONENT"/>
    <property type="match status" value="1"/>
</dbReference>
<protein>
    <recommendedName>
        <fullName evidence="3">ferric-chelate reductase (NADPH)</fullName>
        <ecNumber evidence="3">1.16.1.9</ecNumber>
    </recommendedName>
</protein>
<feature type="transmembrane region" description="Helical" evidence="15">
    <location>
        <begin position="198"/>
        <end position="218"/>
    </location>
</feature>
<evidence type="ECO:0000256" key="12">
    <source>
        <dbReference type="ARBA" id="ARBA00023180"/>
    </source>
</evidence>
<comment type="subcellular location">
    <subcellularLocation>
        <location evidence="1">Cell membrane</location>
        <topology evidence="1">Multi-pass membrane protein</topology>
    </subcellularLocation>
</comment>
<feature type="transmembrane region" description="Helical" evidence="15">
    <location>
        <begin position="291"/>
        <end position="313"/>
    </location>
</feature>
<dbReference type="AlphaFoldDB" id="A0A9W9LQR2"/>
<keyword evidence="18" id="KW-1185">Reference proteome</keyword>
<evidence type="ECO:0000256" key="14">
    <source>
        <dbReference type="SAM" id="MobiDB-lite"/>
    </source>
</evidence>
<dbReference type="InterPro" id="IPR039261">
    <property type="entry name" value="FNR_nucleotide-bd"/>
</dbReference>
<dbReference type="Gene3D" id="3.40.50.80">
    <property type="entry name" value="Nucleotide-binding domain of ferredoxin-NADP reductase (FNR) module"/>
    <property type="match status" value="1"/>
</dbReference>
<evidence type="ECO:0000259" key="16">
    <source>
        <dbReference type="PROSITE" id="PS51384"/>
    </source>
</evidence>
<dbReference type="SUPFAM" id="SSF63380">
    <property type="entry name" value="Riboflavin synthase domain-like"/>
    <property type="match status" value="1"/>
</dbReference>
<evidence type="ECO:0000256" key="8">
    <source>
        <dbReference type="ARBA" id="ARBA00022989"/>
    </source>
</evidence>
<dbReference type="InterPro" id="IPR017938">
    <property type="entry name" value="Riboflavin_synthase-like_b-brl"/>
</dbReference>
<dbReference type="EC" id="1.16.1.9" evidence="3"/>
<reference evidence="17" key="2">
    <citation type="journal article" date="2023" name="IMA Fungus">
        <title>Comparative genomic study of the Penicillium genus elucidates a diverse pangenome and 15 lateral gene transfer events.</title>
        <authorList>
            <person name="Petersen C."/>
            <person name="Sorensen T."/>
            <person name="Nielsen M.R."/>
            <person name="Sondergaard T.E."/>
            <person name="Sorensen J.L."/>
            <person name="Fitzpatrick D.A."/>
            <person name="Frisvad J.C."/>
            <person name="Nielsen K.L."/>
        </authorList>
    </citation>
    <scope>NUCLEOTIDE SEQUENCE</scope>
    <source>
        <strain evidence="17">IBT 26290</strain>
    </source>
</reference>
<dbReference type="Gene3D" id="1.25.40.20">
    <property type="entry name" value="Ankyrin repeat-containing domain"/>
    <property type="match status" value="1"/>
</dbReference>
<evidence type="ECO:0000256" key="2">
    <source>
        <dbReference type="ARBA" id="ARBA00006278"/>
    </source>
</evidence>
<dbReference type="SUPFAM" id="SSF48403">
    <property type="entry name" value="Ankyrin repeat"/>
    <property type="match status" value="1"/>
</dbReference>
<dbReference type="GeneID" id="81426165"/>
<keyword evidence="10" id="KW-0406">Ion transport</keyword>
<dbReference type="InterPro" id="IPR051410">
    <property type="entry name" value="Ferric/Cupric_Reductase"/>
</dbReference>
<dbReference type="GO" id="GO:0015677">
    <property type="term" value="P:copper ion import"/>
    <property type="evidence" value="ECO:0007669"/>
    <property type="project" value="TreeGrafter"/>
</dbReference>
<evidence type="ECO:0000256" key="15">
    <source>
        <dbReference type="SAM" id="Phobius"/>
    </source>
</evidence>
<keyword evidence="6 15" id="KW-0812">Transmembrane</keyword>
<dbReference type="InterPro" id="IPR013121">
    <property type="entry name" value="Fe_red_NAD-bd_6"/>
</dbReference>
<keyword evidence="8 15" id="KW-1133">Transmembrane helix</keyword>
<dbReference type="PROSITE" id="PS51384">
    <property type="entry name" value="FAD_FR"/>
    <property type="match status" value="1"/>
</dbReference>
<evidence type="ECO:0000313" key="17">
    <source>
        <dbReference type="EMBL" id="KAJ5169270.1"/>
    </source>
</evidence>
<dbReference type="SUPFAM" id="SSF52343">
    <property type="entry name" value="Ferredoxin reductase-like, C-terminal NADP-linked domain"/>
    <property type="match status" value="1"/>
</dbReference>
<dbReference type="SFLD" id="SFLDS00052">
    <property type="entry name" value="Ferric_Reductase_Domain"/>
    <property type="match status" value="1"/>
</dbReference>
<evidence type="ECO:0000256" key="9">
    <source>
        <dbReference type="ARBA" id="ARBA00023002"/>
    </source>
</evidence>
<comment type="caution">
    <text evidence="17">The sequence shown here is derived from an EMBL/GenBank/DDBJ whole genome shotgun (WGS) entry which is preliminary data.</text>
</comment>
<evidence type="ECO:0000256" key="3">
    <source>
        <dbReference type="ARBA" id="ARBA00012668"/>
    </source>
</evidence>
<evidence type="ECO:0000256" key="13">
    <source>
        <dbReference type="ARBA" id="ARBA00048483"/>
    </source>
</evidence>
<dbReference type="GO" id="GO:0005886">
    <property type="term" value="C:plasma membrane"/>
    <property type="evidence" value="ECO:0007669"/>
    <property type="project" value="UniProtKB-SubCell"/>
</dbReference>
<evidence type="ECO:0000256" key="5">
    <source>
        <dbReference type="ARBA" id="ARBA00022475"/>
    </source>
</evidence>
<evidence type="ECO:0000256" key="6">
    <source>
        <dbReference type="ARBA" id="ARBA00022692"/>
    </source>
</evidence>
<keyword evidence="12" id="KW-0325">Glycoprotein</keyword>
<dbReference type="InterPro" id="IPR036770">
    <property type="entry name" value="Ankyrin_rpt-contain_sf"/>
</dbReference>
<comment type="similarity">
    <text evidence="2">Belongs to the ferric reductase (FRE) family.</text>
</comment>
<dbReference type="InterPro" id="IPR017927">
    <property type="entry name" value="FAD-bd_FR_type"/>
</dbReference>
<feature type="transmembrane region" description="Helical" evidence="15">
    <location>
        <begin position="49"/>
        <end position="67"/>
    </location>
</feature>
<reference evidence="17" key="1">
    <citation type="submission" date="2022-11" db="EMBL/GenBank/DDBJ databases">
        <authorList>
            <person name="Petersen C."/>
        </authorList>
    </citation>
    <scope>NUCLEOTIDE SEQUENCE</scope>
    <source>
        <strain evidence="17">IBT 26290</strain>
    </source>
</reference>
<dbReference type="EMBL" id="JAPQKN010000002">
    <property type="protein sequence ID" value="KAJ5169270.1"/>
    <property type="molecule type" value="Genomic_DNA"/>
</dbReference>
<dbReference type="Pfam" id="PF08022">
    <property type="entry name" value="FAD_binding_8"/>
    <property type="match status" value="1"/>
</dbReference>
<dbReference type="SFLD" id="SFLDG01168">
    <property type="entry name" value="Ferric_reductase_subgroup_(FRE"/>
    <property type="match status" value="1"/>
</dbReference>
<feature type="transmembrane region" description="Helical" evidence="15">
    <location>
        <begin position="238"/>
        <end position="255"/>
    </location>
</feature>
<evidence type="ECO:0000256" key="11">
    <source>
        <dbReference type="ARBA" id="ARBA00023136"/>
    </source>
</evidence>
<keyword evidence="5" id="KW-1003">Cell membrane</keyword>